<keyword evidence="4 10" id="KW-0812">Transmembrane</keyword>
<feature type="transmembrane region" description="Helical" evidence="10">
    <location>
        <begin position="185"/>
        <end position="204"/>
    </location>
</feature>
<keyword evidence="7 10" id="KW-0472">Membrane</keyword>
<keyword evidence="6 10" id="KW-1133">Transmembrane helix</keyword>
<keyword evidence="12" id="KW-1185">Reference proteome</keyword>
<evidence type="ECO:0000256" key="8">
    <source>
        <dbReference type="ARBA" id="ARBA00023170"/>
    </source>
</evidence>
<keyword evidence="9 10" id="KW-0807">Transducer</keyword>
<comment type="caution">
    <text evidence="11">The sequence shown here is derived from an EMBL/GenBank/DDBJ whole genome shotgun (WGS) entry which is preliminary data.</text>
</comment>
<keyword evidence="3 10" id="KW-0716">Sensory transduction</keyword>
<dbReference type="GO" id="GO:0005549">
    <property type="term" value="F:odorant binding"/>
    <property type="evidence" value="ECO:0007669"/>
    <property type="project" value="InterPro"/>
</dbReference>
<evidence type="ECO:0000256" key="10">
    <source>
        <dbReference type="RuleBase" id="RU351113"/>
    </source>
</evidence>
<dbReference type="GO" id="GO:0005886">
    <property type="term" value="C:plasma membrane"/>
    <property type="evidence" value="ECO:0007669"/>
    <property type="project" value="UniProtKB-SubCell"/>
</dbReference>
<evidence type="ECO:0000313" key="12">
    <source>
        <dbReference type="Proteomes" id="UP000479987"/>
    </source>
</evidence>
<keyword evidence="8 10" id="KW-0675">Receptor</keyword>
<sequence length="375" mass="42968">MANTLTIEKLIAFLKADLLFACCWPLPLTATKGEKICNKIFRYFSILHGLIMMIAIIYTIYVNRSDLFLIMKLCCELCTTTEVPLQIICFSSQYDSLQYVIYELENYCKHAKPTERNVFHQYIDSCKSIYVGSVCAFTVTGLLLIISPIVEPHPFPIDIDYPFSVDYQPLKTIIYLHHILLIYQSYTQVCSNIFIALLLWFVSARCDILSSRFRAVTKFAELRACIEEHQELLWYGKKVTLSIRYVMLASLAVSTIVIIFTGCTFLSRQPMSVKSTFLIFFISSLAKVYLCAWPADHLLSASTNIAHAAYESMWYNGKVDFQKNFVHTLLRSQQPIAVNVPCMLPTVSLNYYASYVSTAFSYLATFRVILEETDD</sequence>
<evidence type="ECO:0000256" key="7">
    <source>
        <dbReference type="ARBA" id="ARBA00023136"/>
    </source>
</evidence>
<comment type="similarity">
    <text evidence="10">Belongs to the insect chemoreceptor superfamily. Heteromeric odorant receptor channel (TC 1.A.69) family.</text>
</comment>
<evidence type="ECO:0000256" key="4">
    <source>
        <dbReference type="ARBA" id="ARBA00022692"/>
    </source>
</evidence>
<dbReference type="PANTHER" id="PTHR21137">
    <property type="entry name" value="ODORANT RECEPTOR"/>
    <property type="match status" value="1"/>
</dbReference>
<feature type="transmembrane region" description="Helical" evidence="10">
    <location>
        <begin position="43"/>
        <end position="62"/>
    </location>
</feature>
<reference evidence="11 12" key="1">
    <citation type="submission" date="2019-08" db="EMBL/GenBank/DDBJ databases">
        <title>High quality draft denovo assembly of Nylanderia fulva.</title>
        <authorList>
            <person name="Vargo E.L."/>
            <person name="Tarone A.M."/>
            <person name="Konganti K.R."/>
        </authorList>
    </citation>
    <scope>NUCLEOTIDE SEQUENCE [LARGE SCALE GENOMIC DNA]</scope>
    <source>
        <strain evidence="11">TAMU-Nful-2015</strain>
        <tissue evidence="11">Whole body</tissue>
    </source>
</reference>
<dbReference type="Proteomes" id="UP000479987">
    <property type="component" value="Unassembled WGS sequence"/>
</dbReference>
<keyword evidence="5 10" id="KW-0552">Olfaction</keyword>
<evidence type="ECO:0000256" key="5">
    <source>
        <dbReference type="ARBA" id="ARBA00022725"/>
    </source>
</evidence>
<dbReference type="EMBL" id="SGBU01000119">
    <property type="protein sequence ID" value="KAF3054619.1"/>
    <property type="molecule type" value="Genomic_DNA"/>
</dbReference>
<evidence type="ECO:0000256" key="1">
    <source>
        <dbReference type="ARBA" id="ARBA00004651"/>
    </source>
</evidence>
<dbReference type="GO" id="GO:0004984">
    <property type="term" value="F:olfactory receptor activity"/>
    <property type="evidence" value="ECO:0007669"/>
    <property type="project" value="InterPro"/>
</dbReference>
<evidence type="ECO:0000256" key="6">
    <source>
        <dbReference type="ARBA" id="ARBA00022989"/>
    </source>
</evidence>
<evidence type="ECO:0000313" key="11">
    <source>
        <dbReference type="EMBL" id="KAF3054619.1"/>
    </source>
</evidence>
<dbReference type="Pfam" id="PF02949">
    <property type="entry name" value="7tm_6"/>
    <property type="match status" value="1"/>
</dbReference>
<protein>
    <recommendedName>
        <fullName evidence="10">Odorant receptor</fullName>
    </recommendedName>
</protein>
<gene>
    <name evidence="11" type="primary">Or-274</name>
    <name evidence="11" type="synonym">Nful_v1.0-Or-274</name>
    <name evidence="11" type="ORF">NFUL_NFUL000033</name>
</gene>
<dbReference type="AlphaFoldDB" id="A0A6G1LS52"/>
<dbReference type="OrthoDB" id="8185860at2759"/>
<keyword evidence="2" id="KW-1003">Cell membrane</keyword>
<feature type="transmembrane region" description="Helical" evidence="10">
    <location>
        <begin position="129"/>
        <end position="150"/>
    </location>
</feature>
<dbReference type="GO" id="GO:0007165">
    <property type="term" value="P:signal transduction"/>
    <property type="evidence" value="ECO:0007669"/>
    <property type="project" value="UniProtKB-KW"/>
</dbReference>
<organism evidence="11 12">
    <name type="scientific">Nylanderia fulva</name>
    <dbReference type="NCBI Taxonomy" id="613905"/>
    <lineage>
        <taxon>Eukaryota</taxon>
        <taxon>Metazoa</taxon>
        <taxon>Ecdysozoa</taxon>
        <taxon>Arthropoda</taxon>
        <taxon>Hexapoda</taxon>
        <taxon>Insecta</taxon>
        <taxon>Pterygota</taxon>
        <taxon>Neoptera</taxon>
        <taxon>Endopterygota</taxon>
        <taxon>Hymenoptera</taxon>
        <taxon>Apocrita</taxon>
        <taxon>Aculeata</taxon>
        <taxon>Formicoidea</taxon>
        <taxon>Formicidae</taxon>
        <taxon>Formicinae</taxon>
        <taxon>Nylanderia</taxon>
    </lineage>
</organism>
<evidence type="ECO:0000256" key="9">
    <source>
        <dbReference type="ARBA" id="ARBA00023224"/>
    </source>
</evidence>
<proteinExistence type="inferred from homology"/>
<evidence type="ECO:0000256" key="2">
    <source>
        <dbReference type="ARBA" id="ARBA00022475"/>
    </source>
</evidence>
<accession>A0A6G1LS52</accession>
<name>A0A6G1LS52_9HYME</name>
<feature type="transmembrane region" description="Helical" evidence="10">
    <location>
        <begin position="245"/>
        <end position="267"/>
    </location>
</feature>
<comment type="subcellular location">
    <subcellularLocation>
        <location evidence="1 10">Cell membrane</location>
        <topology evidence="1 10">Multi-pass membrane protein</topology>
    </subcellularLocation>
</comment>
<dbReference type="InterPro" id="IPR004117">
    <property type="entry name" value="7tm6_olfct_rcpt"/>
</dbReference>
<comment type="caution">
    <text evidence="10">Lacks conserved residue(s) required for the propagation of feature annotation.</text>
</comment>
<evidence type="ECO:0000256" key="3">
    <source>
        <dbReference type="ARBA" id="ARBA00022606"/>
    </source>
</evidence>
<dbReference type="PANTHER" id="PTHR21137:SF35">
    <property type="entry name" value="ODORANT RECEPTOR 19A-RELATED"/>
    <property type="match status" value="1"/>
</dbReference>